<name>A0ACA9MKD0_9GLOM</name>
<keyword evidence="2" id="KW-1185">Reference proteome</keyword>
<protein>
    <submittedName>
        <fullName evidence="1">4092_t:CDS:1</fullName>
    </submittedName>
</protein>
<accession>A0ACA9MKD0</accession>
<dbReference type="EMBL" id="CAJVPT010013679">
    <property type="protein sequence ID" value="CAG8598073.1"/>
    <property type="molecule type" value="Genomic_DNA"/>
</dbReference>
<evidence type="ECO:0000313" key="1">
    <source>
        <dbReference type="EMBL" id="CAG8598073.1"/>
    </source>
</evidence>
<comment type="caution">
    <text evidence="1">The sequence shown here is derived from an EMBL/GenBank/DDBJ whole genome shotgun (WGS) entry which is preliminary data.</text>
</comment>
<gene>
    <name evidence="1" type="ORF">ACOLOM_LOCUS6577</name>
</gene>
<organism evidence="1 2">
    <name type="scientific">Acaulospora colombiana</name>
    <dbReference type="NCBI Taxonomy" id="27376"/>
    <lineage>
        <taxon>Eukaryota</taxon>
        <taxon>Fungi</taxon>
        <taxon>Fungi incertae sedis</taxon>
        <taxon>Mucoromycota</taxon>
        <taxon>Glomeromycotina</taxon>
        <taxon>Glomeromycetes</taxon>
        <taxon>Diversisporales</taxon>
        <taxon>Acaulosporaceae</taxon>
        <taxon>Acaulospora</taxon>
    </lineage>
</organism>
<proteinExistence type="predicted"/>
<reference evidence="1" key="1">
    <citation type="submission" date="2021-06" db="EMBL/GenBank/DDBJ databases">
        <authorList>
            <person name="Kallberg Y."/>
            <person name="Tangrot J."/>
            <person name="Rosling A."/>
        </authorList>
    </citation>
    <scope>NUCLEOTIDE SEQUENCE</scope>
    <source>
        <strain evidence="1">CL356</strain>
    </source>
</reference>
<dbReference type="Proteomes" id="UP000789525">
    <property type="component" value="Unassembled WGS sequence"/>
</dbReference>
<sequence>MLKASQFFRNSSGNAFFQKNPSIPTSIIAKRNQEVSRLGFGSYRINWSDEGHQRAIQHAIQSGINVIDSSAHFEAGESEEVIGKVLERMFKNGSVSREAGYVEATDVTSLDNSFAKINNKSAHSISPDFLRDQINLSLSRLQLKKLDIFMINNPERMLRARNRQYSIDDLYRDMEQSFHYLDTESVITNCNWTGRIGGYGVCSNTMAIPTASDHISLPAILEKLSKPSRQNFVAIQVPFNLFERDVIRKGVGRQCSLAQYAEVKELDARLDPWLTEEIQRTIQLSENYFAAKYYLRKQVNPNVRNDLESLSSLIETTEITEEKGRDRLRDWIIKYHVEIQEISKLIISYAYGNLININDELDSILSIISPSLHLDDDQSPSFHGEQLPHSPLSIKALRIILANSSVGCTLVGMRSMDYVNDSILSLKLSDGDLIAESLDEIYNCPSLQQ</sequence>
<evidence type="ECO:0000313" key="2">
    <source>
        <dbReference type="Proteomes" id="UP000789525"/>
    </source>
</evidence>